<organism evidence="2 3">
    <name type="scientific">Dactylosporangium vinaceum</name>
    <dbReference type="NCBI Taxonomy" id="53362"/>
    <lineage>
        <taxon>Bacteria</taxon>
        <taxon>Bacillati</taxon>
        <taxon>Actinomycetota</taxon>
        <taxon>Actinomycetes</taxon>
        <taxon>Micromonosporales</taxon>
        <taxon>Micromonosporaceae</taxon>
        <taxon>Dactylosporangium</taxon>
    </lineage>
</organism>
<dbReference type="SUPFAM" id="SSF47413">
    <property type="entry name" value="lambda repressor-like DNA-binding domains"/>
    <property type="match status" value="1"/>
</dbReference>
<dbReference type="RefSeq" id="WP_223099704.1">
    <property type="nucleotide sequence ID" value="NZ_CP061913.1"/>
</dbReference>
<dbReference type="Gene3D" id="1.25.40.10">
    <property type="entry name" value="Tetratricopeptide repeat domain"/>
    <property type="match status" value="1"/>
</dbReference>
<sequence length="410" mass="44547">METPETLPEMLRRLRTASGRSAASIGVKVNLSRSAYSNVEAGRRQFTRDRVEILDRLYGCDGALTRAWENDNVRRRNLLAVGAAMAMPGIAGGLRLPPLSPQRVTPDDLTQIDAVAHALVTWDNAFGGGQALAAGQAQLEWAAALLDAECDPSLREALFVGVGRLSSLAGFMAFDAFAHQRARELFTFAFDCARQTSDFHLRAFVLSSMARQAVWCGRPHDAIATLDQATSFADRLTATERTDLLTVRSRALGKLGPAYAEAALRTVGEADEQFTQSRPDLDPTWIAFYDTAQHHGDTAHALFDVAIHGRSTEAVSRFDYAVSNHQPGYTRSRTISLIKQATLMMATGDPRQAASVGQGAVQPAARLKSQRARTDLIALRSKAEVHVVIPEVGELVERIDEAIGHDAGSR</sequence>
<dbReference type="Proteomes" id="UP001589608">
    <property type="component" value="Unassembled WGS sequence"/>
</dbReference>
<dbReference type="Gene3D" id="1.10.260.40">
    <property type="entry name" value="lambda repressor-like DNA-binding domains"/>
    <property type="match status" value="1"/>
</dbReference>
<dbReference type="InterPro" id="IPR011990">
    <property type="entry name" value="TPR-like_helical_dom_sf"/>
</dbReference>
<protein>
    <submittedName>
        <fullName evidence="2">Helix-turn-helix domain-containing protein</fullName>
    </submittedName>
</protein>
<dbReference type="PROSITE" id="PS50943">
    <property type="entry name" value="HTH_CROC1"/>
    <property type="match status" value="1"/>
</dbReference>
<accession>A0ABV5MQR5</accession>
<keyword evidence="3" id="KW-1185">Reference proteome</keyword>
<dbReference type="SMART" id="SM00530">
    <property type="entry name" value="HTH_XRE"/>
    <property type="match status" value="1"/>
</dbReference>
<comment type="caution">
    <text evidence="2">The sequence shown here is derived from an EMBL/GenBank/DDBJ whole genome shotgun (WGS) entry which is preliminary data.</text>
</comment>
<gene>
    <name evidence="2" type="ORF">ACFFTR_49830</name>
</gene>
<proteinExistence type="predicted"/>
<dbReference type="InterPro" id="IPR001387">
    <property type="entry name" value="Cro/C1-type_HTH"/>
</dbReference>
<feature type="domain" description="HTH cro/C1-type" evidence="1">
    <location>
        <begin position="11"/>
        <end position="64"/>
    </location>
</feature>
<dbReference type="InterPro" id="IPR010982">
    <property type="entry name" value="Lambda_DNA-bd_dom_sf"/>
</dbReference>
<dbReference type="EMBL" id="JBHMCA010000084">
    <property type="protein sequence ID" value="MFB9451214.1"/>
    <property type="molecule type" value="Genomic_DNA"/>
</dbReference>
<name>A0ABV5MQR5_9ACTN</name>
<reference evidence="2 3" key="1">
    <citation type="submission" date="2024-09" db="EMBL/GenBank/DDBJ databases">
        <authorList>
            <person name="Sun Q."/>
            <person name="Mori K."/>
        </authorList>
    </citation>
    <scope>NUCLEOTIDE SEQUENCE [LARGE SCALE GENOMIC DNA]</scope>
    <source>
        <strain evidence="2 3">JCM 3307</strain>
    </source>
</reference>
<dbReference type="Pfam" id="PF13560">
    <property type="entry name" value="HTH_31"/>
    <property type="match status" value="1"/>
</dbReference>
<evidence type="ECO:0000313" key="2">
    <source>
        <dbReference type="EMBL" id="MFB9451214.1"/>
    </source>
</evidence>
<evidence type="ECO:0000259" key="1">
    <source>
        <dbReference type="PROSITE" id="PS50943"/>
    </source>
</evidence>
<evidence type="ECO:0000313" key="3">
    <source>
        <dbReference type="Proteomes" id="UP001589608"/>
    </source>
</evidence>
<dbReference type="CDD" id="cd00093">
    <property type="entry name" value="HTH_XRE"/>
    <property type="match status" value="1"/>
</dbReference>